<gene>
    <name evidence="1" type="ORF">ABOD76_22230</name>
</gene>
<dbReference type="RefSeq" id="WP_350245719.1">
    <property type="nucleotide sequence ID" value="NZ_CP158301.1"/>
</dbReference>
<accession>A0AAU7UHN0</accession>
<proteinExistence type="predicted"/>
<keyword evidence="1" id="KW-0614">Plasmid</keyword>
<dbReference type="InterPro" id="IPR023296">
    <property type="entry name" value="Glyco_hydro_beta-prop_sf"/>
</dbReference>
<sequence length="1089" mass="119032">MTDFLKSPALDGSPGQAYASHKARANGIARFFAQAHPLETVNGKAGEDQTITLLAHLHAASVDPNVIVDGKVVRDYIPAALRRLNPGDGLVGTRHDYDMALKGLMTIAYRYPHLLGVGGVDFILNNLVPDNIRGGHPDEIEIVEVTFVNIDTPETENHLLMIESSRYLVNQLLHDRIPDPQFDNAANGLSRWILSYLQTIAKHDFLEFNARPYARLALHPLYNLHEFAREPEIRMAAQLLLDYTMMKFAVSSNRGRRVSPFRRLQHRINHQANWFNDLYNDLGDQVAGYFMAYTGFIDPEGSPGGFPPSLTYTALISASATYRPPPAAYILAMKRDNPPSLHRFYHGTRPRLRGSPDIAEGGLEIYYHSPSFLLSAGGSFLNSGYGHDEIDIGKEAWEQTSRAQATTLIPTQADTRFHDLIRFEPYPDPLVDPYADDPDDPDTLHARAVNIGVDRGLIAGANLRPAEKKTILEHATSTSPALTLHNGGLLMAWKGSGNDNLNVAKVESTTVLGFEGVEGIEGVVTLADATDASPALASHNGRLFLAWKGSGNDQLNLAYSDDGVTFIGKRILADSSEHSPALVSYGGRLYLAWTGLDEHLNVAKVVLFGNTEGGFGIEGLEAKIVLGDTSEASPALASHNGRLFLAWKGSGNDNLNLSYSDNGATFHGDMTFPDTSSHGPALTSHGGRLFLAWKGSGNENLNVAKVALLGNTGGGFGIEGLEDKVVLSETSEEPPALGSQNGMLFLAWKGEGEDHLNLRVSQDGTFQALGPWLFCNLGHLGFYVAAYRTPVARPEDLDPVPDNLALVYAMESGGMDFDRFRIATMGLNQGLPAAFEYGGHYQFNAPDGKRFAIWFVLTELKYTARVVNLNDQHAIGDLNTLPLVSGEYMVSPGGHEGLIEIRHPGCTDVPVVLDYRNAERPARDDNRSDCTEPWIDRARALFAIAKAFDEQGEFTDGRTALVDAVHLYDELLTLNPAQNRSPLAFAVIQALGRMGLDYSVSEADLRDWLANPLFTPYPAISQALLLLGRRLKAPVFLDVIVKNYEHTPGVASPQKVEDVKVDVLKAAILEGSNMRHGTNVHDFEQLLQP</sequence>
<geneLocation type="plasmid" evidence="1">
    <name>pDson05</name>
</geneLocation>
<protein>
    <submittedName>
        <fullName evidence="1">Uncharacterized protein</fullName>
    </submittedName>
</protein>
<reference evidence="1" key="1">
    <citation type="submission" date="2024-06" db="EMBL/GenBank/DDBJ databases">
        <title>Draft Genome Sequence of Deinococcus sonorensis Type Strain KR-87, a Biofilm Producing Representative of the Genus Deinococcus.</title>
        <authorList>
            <person name="Boren L.S."/>
            <person name="Grosso R.A."/>
            <person name="Hugenberg-Cox A.N."/>
            <person name="Hill J.T.E."/>
            <person name="Albert C.M."/>
            <person name="Tuohy J.M."/>
        </authorList>
    </citation>
    <scope>NUCLEOTIDE SEQUENCE</scope>
    <source>
        <strain evidence="1">KR-87</strain>
        <plasmid evidence="1">pDson05</plasmid>
    </source>
</reference>
<name>A0AAU7UHN0_9DEIO</name>
<organism evidence="1">
    <name type="scientific">Deinococcus sonorensis KR-87</name>
    <dbReference type="NCBI Taxonomy" id="694439"/>
    <lineage>
        <taxon>Bacteria</taxon>
        <taxon>Thermotogati</taxon>
        <taxon>Deinococcota</taxon>
        <taxon>Deinococci</taxon>
        <taxon>Deinococcales</taxon>
        <taxon>Deinococcaceae</taxon>
        <taxon>Deinococcus</taxon>
    </lineage>
</organism>
<dbReference type="EMBL" id="CP158301">
    <property type="protein sequence ID" value="XBV87570.1"/>
    <property type="molecule type" value="Genomic_DNA"/>
</dbReference>
<dbReference type="SUPFAM" id="SSF75005">
    <property type="entry name" value="Arabinanase/levansucrase/invertase"/>
    <property type="match status" value="1"/>
</dbReference>
<dbReference type="KEGG" id="dsc:ABOD76_22230"/>
<evidence type="ECO:0000313" key="1">
    <source>
        <dbReference type="EMBL" id="XBV87570.1"/>
    </source>
</evidence>
<dbReference type="AlphaFoldDB" id="A0AAU7UHN0"/>